<comment type="caution">
    <text evidence="1">The sequence shown here is derived from an EMBL/GenBank/DDBJ whole genome shotgun (WGS) entry which is preliminary data.</text>
</comment>
<organism evidence="1 2">
    <name type="scientific">Protopolystoma xenopodis</name>
    <dbReference type="NCBI Taxonomy" id="117903"/>
    <lineage>
        <taxon>Eukaryota</taxon>
        <taxon>Metazoa</taxon>
        <taxon>Spiralia</taxon>
        <taxon>Lophotrochozoa</taxon>
        <taxon>Platyhelminthes</taxon>
        <taxon>Monogenea</taxon>
        <taxon>Polyopisthocotylea</taxon>
        <taxon>Polystomatidea</taxon>
        <taxon>Polystomatidae</taxon>
        <taxon>Protopolystoma</taxon>
    </lineage>
</organism>
<evidence type="ECO:0000313" key="1">
    <source>
        <dbReference type="EMBL" id="VEL14628.1"/>
    </source>
</evidence>
<dbReference type="Proteomes" id="UP000784294">
    <property type="component" value="Unassembled WGS sequence"/>
</dbReference>
<proteinExistence type="predicted"/>
<dbReference type="EMBL" id="CAAALY010021795">
    <property type="protein sequence ID" value="VEL14628.1"/>
    <property type="molecule type" value="Genomic_DNA"/>
</dbReference>
<dbReference type="AlphaFoldDB" id="A0A448WLL6"/>
<sequence>MFHVRGPTGDYGPSACLKLLPRTEPCRENKVGQLKERFRDCRIAFGQSRRCEVECKLAVHSSRRGQMQP</sequence>
<accession>A0A448WLL6</accession>
<name>A0A448WLL6_9PLAT</name>
<evidence type="ECO:0000313" key="2">
    <source>
        <dbReference type="Proteomes" id="UP000784294"/>
    </source>
</evidence>
<reference evidence="1" key="1">
    <citation type="submission" date="2018-11" db="EMBL/GenBank/DDBJ databases">
        <authorList>
            <consortium name="Pathogen Informatics"/>
        </authorList>
    </citation>
    <scope>NUCLEOTIDE SEQUENCE</scope>
</reference>
<keyword evidence="2" id="KW-1185">Reference proteome</keyword>
<gene>
    <name evidence="1" type="ORF">PXEA_LOCUS8068</name>
</gene>
<protein>
    <submittedName>
        <fullName evidence="1">Uncharacterized protein</fullName>
    </submittedName>
</protein>